<keyword evidence="2 5" id="KW-0547">Nucleotide-binding</keyword>
<feature type="compositionally biased region" description="Low complexity" evidence="6">
    <location>
        <begin position="325"/>
        <end position="341"/>
    </location>
</feature>
<evidence type="ECO:0000256" key="5">
    <source>
        <dbReference type="PROSITE-ProRule" id="PRU10141"/>
    </source>
</evidence>
<keyword evidence="10" id="KW-1185">Reference proteome</keyword>
<dbReference type="InterPro" id="IPR011009">
    <property type="entry name" value="Kinase-like_dom_sf"/>
</dbReference>
<organism evidence="9 10">
    <name type="scientific">Actinomadura gamaensis</name>
    <dbReference type="NCBI Taxonomy" id="1763541"/>
    <lineage>
        <taxon>Bacteria</taxon>
        <taxon>Bacillati</taxon>
        <taxon>Actinomycetota</taxon>
        <taxon>Actinomycetes</taxon>
        <taxon>Streptosporangiales</taxon>
        <taxon>Thermomonosporaceae</taxon>
        <taxon>Actinomadura</taxon>
    </lineage>
</organism>
<reference evidence="10" key="1">
    <citation type="journal article" date="2019" name="Int. J. Syst. Evol. Microbiol.">
        <title>The Global Catalogue of Microorganisms (GCM) 10K type strain sequencing project: providing services to taxonomists for standard genome sequencing and annotation.</title>
        <authorList>
            <consortium name="The Broad Institute Genomics Platform"/>
            <consortium name="The Broad Institute Genome Sequencing Center for Infectious Disease"/>
            <person name="Wu L."/>
            <person name="Ma J."/>
        </authorList>
    </citation>
    <scope>NUCLEOTIDE SEQUENCE [LARGE SCALE GENOMIC DNA]</scope>
    <source>
        <strain evidence="10">KLKA75</strain>
    </source>
</reference>
<dbReference type="CDD" id="cd14014">
    <property type="entry name" value="STKc_PknB_like"/>
    <property type="match status" value="1"/>
</dbReference>
<evidence type="ECO:0000313" key="10">
    <source>
        <dbReference type="Proteomes" id="UP001595872"/>
    </source>
</evidence>
<keyword evidence="7" id="KW-0472">Membrane</keyword>
<evidence type="ECO:0000256" key="6">
    <source>
        <dbReference type="SAM" id="MobiDB-lite"/>
    </source>
</evidence>
<evidence type="ECO:0000256" key="3">
    <source>
        <dbReference type="ARBA" id="ARBA00022777"/>
    </source>
</evidence>
<dbReference type="GO" id="GO:0004674">
    <property type="term" value="F:protein serine/threonine kinase activity"/>
    <property type="evidence" value="ECO:0007669"/>
    <property type="project" value="UniProtKB-EC"/>
</dbReference>
<keyword evidence="1 9" id="KW-0808">Transferase</keyword>
<evidence type="ECO:0000259" key="8">
    <source>
        <dbReference type="PROSITE" id="PS50011"/>
    </source>
</evidence>
<dbReference type="RefSeq" id="WP_378254851.1">
    <property type="nucleotide sequence ID" value="NZ_JBHSIT010000003.1"/>
</dbReference>
<dbReference type="InterPro" id="IPR000719">
    <property type="entry name" value="Prot_kinase_dom"/>
</dbReference>
<dbReference type="PROSITE" id="PS00108">
    <property type="entry name" value="PROTEIN_KINASE_ST"/>
    <property type="match status" value="1"/>
</dbReference>
<dbReference type="InterPro" id="IPR017441">
    <property type="entry name" value="Protein_kinase_ATP_BS"/>
</dbReference>
<feature type="region of interest" description="Disordered" evidence="6">
    <location>
        <begin position="296"/>
        <end position="351"/>
    </location>
</feature>
<evidence type="ECO:0000256" key="4">
    <source>
        <dbReference type="ARBA" id="ARBA00022840"/>
    </source>
</evidence>
<protein>
    <submittedName>
        <fullName evidence="9">Serine/threonine-protein kinase</fullName>
        <ecNumber evidence="9">2.7.11.1</ecNumber>
    </submittedName>
</protein>
<dbReference type="EC" id="2.7.11.1" evidence="9"/>
<dbReference type="PANTHER" id="PTHR43289">
    <property type="entry name" value="MITOGEN-ACTIVATED PROTEIN KINASE KINASE KINASE 20-RELATED"/>
    <property type="match status" value="1"/>
</dbReference>
<proteinExistence type="predicted"/>
<evidence type="ECO:0000256" key="2">
    <source>
        <dbReference type="ARBA" id="ARBA00022741"/>
    </source>
</evidence>
<keyword evidence="7" id="KW-1133">Transmembrane helix</keyword>
<comment type="caution">
    <text evidence="9">The sequence shown here is derived from an EMBL/GenBank/DDBJ whole genome shotgun (WGS) entry which is preliminary data.</text>
</comment>
<dbReference type="PROSITE" id="PS50011">
    <property type="entry name" value="PROTEIN_KINASE_DOM"/>
    <property type="match status" value="1"/>
</dbReference>
<evidence type="ECO:0000256" key="7">
    <source>
        <dbReference type="SAM" id="Phobius"/>
    </source>
</evidence>
<dbReference type="EMBL" id="JBHSIT010000003">
    <property type="protein sequence ID" value="MFC4908336.1"/>
    <property type="molecule type" value="Genomic_DNA"/>
</dbReference>
<dbReference type="Proteomes" id="UP001595872">
    <property type="component" value="Unassembled WGS sequence"/>
</dbReference>
<feature type="transmembrane region" description="Helical" evidence="7">
    <location>
        <begin position="357"/>
        <end position="378"/>
    </location>
</feature>
<sequence>MARFMPLGDDDPRMVAGYPLLARLGGGGMGRVYLSFTPGRRPVAVKVVRGELADDPEFRRRFRREVDVAQRVQGFFTAPVLDADPDAPQPWLATAYVAGPTLHEAVAEHGPLPPAVVARLLAGCAEALASVHQAGLVHRDFKPGNVLLADDGLKVIDFGIARAADASTLTRSGAVVGTPAFMAPEQITGGEIGTAADVFALGSTAFHAATGLSAFGEGNSQALMYRIVNAEPELERCPDDLRPLLSRCLAKEAARRPTTAEIIEAAGALIPGGPGGDGRWLPPAIATTMASYRPPAELQPASTTPPFSPQPQQPFPTGPAPHGPTMPGALGTTGTMLPTPTQAVDRPPGGRAGRTPVLAAAVIVAVLVGAGVLTYSVASEKSSQRTRDGVVKGTHVIAPNAASPTSFGGGFAKEYADTAFSLPASGIPGVSFESHGPAVTTDISESTVADIQYMPEADPGILKFYDNVQAAAIDGTPDGSACYTAVKRNPISANVRYADLKVGSQFCLLNTSTKQLAAIRLTAKPSSGTLTWTATGWQAPEE</sequence>
<dbReference type="Pfam" id="PF00069">
    <property type="entry name" value="Pkinase"/>
    <property type="match status" value="1"/>
</dbReference>
<keyword evidence="3 9" id="KW-0418">Kinase</keyword>
<dbReference type="PANTHER" id="PTHR43289:SF34">
    <property type="entry name" value="SERINE_THREONINE-PROTEIN KINASE YBDM-RELATED"/>
    <property type="match status" value="1"/>
</dbReference>
<keyword evidence="4 5" id="KW-0067">ATP-binding</keyword>
<dbReference type="InterPro" id="IPR008271">
    <property type="entry name" value="Ser/Thr_kinase_AS"/>
</dbReference>
<dbReference type="Gene3D" id="3.30.200.20">
    <property type="entry name" value="Phosphorylase Kinase, domain 1"/>
    <property type="match status" value="1"/>
</dbReference>
<evidence type="ECO:0000313" key="9">
    <source>
        <dbReference type="EMBL" id="MFC4908336.1"/>
    </source>
</evidence>
<feature type="domain" description="Protein kinase" evidence="8">
    <location>
        <begin position="18"/>
        <end position="270"/>
    </location>
</feature>
<feature type="compositionally biased region" description="Pro residues" evidence="6">
    <location>
        <begin position="306"/>
        <end position="324"/>
    </location>
</feature>
<dbReference type="Gene3D" id="1.10.510.10">
    <property type="entry name" value="Transferase(Phosphotransferase) domain 1"/>
    <property type="match status" value="1"/>
</dbReference>
<keyword evidence="7" id="KW-0812">Transmembrane</keyword>
<dbReference type="PROSITE" id="PS00107">
    <property type="entry name" value="PROTEIN_KINASE_ATP"/>
    <property type="match status" value="1"/>
</dbReference>
<dbReference type="SUPFAM" id="SSF56112">
    <property type="entry name" value="Protein kinase-like (PK-like)"/>
    <property type="match status" value="1"/>
</dbReference>
<gene>
    <name evidence="9" type="ORF">ACFPCY_13450</name>
</gene>
<name>A0ABV9TXQ1_9ACTN</name>
<accession>A0ABV9TXQ1</accession>
<feature type="binding site" evidence="5">
    <location>
        <position position="46"/>
    </location>
    <ligand>
        <name>ATP</name>
        <dbReference type="ChEBI" id="CHEBI:30616"/>
    </ligand>
</feature>
<evidence type="ECO:0000256" key="1">
    <source>
        <dbReference type="ARBA" id="ARBA00022679"/>
    </source>
</evidence>